<dbReference type="Gene3D" id="1.10.10.2150">
    <property type="entry name" value="Ribosomal RNA-processing protein 8, N-terminal domain"/>
    <property type="match status" value="1"/>
</dbReference>
<dbReference type="Gene3D" id="3.40.50.150">
    <property type="entry name" value="Vaccinia Virus protein VP39"/>
    <property type="match status" value="1"/>
</dbReference>
<comment type="function">
    <text evidence="8">S-adenosyl-L-methionine-dependent methyltransferase that specifically methylates the N(1) position of adenine in helix 25.1 in 25S rRNA. Required both for ribosomal 40S and 60S subunits biogenesis. Required for efficient pre-rRNA cleavage at site A2.</text>
</comment>
<keyword evidence="7 8" id="KW-0539">Nucleus</keyword>
<gene>
    <name evidence="10" type="primary">SPOSA6832_01090</name>
</gene>
<dbReference type="EC" id="2.1.1.-" evidence="8"/>
<dbReference type="AlphaFoldDB" id="A0A0D6EHW4"/>
<dbReference type="GO" id="GO:0005730">
    <property type="term" value="C:nucleolus"/>
    <property type="evidence" value="ECO:0007669"/>
    <property type="project" value="UniProtKB-SubCell"/>
</dbReference>
<keyword evidence="4 8" id="KW-0489">Methyltransferase</keyword>
<feature type="compositionally biased region" description="Polar residues" evidence="9">
    <location>
        <begin position="11"/>
        <end position="22"/>
    </location>
</feature>
<dbReference type="InterPro" id="IPR007823">
    <property type="entry name" value="RRP8"/>
</dbReference>
<feature type="region of interest" description="Disordered" evidence="9">
    <location>
        <begin position="1"/>
        <end position="186"/>
    </location>
</feature>
<evidence type="ECO:0000256" key="5">
    <source>
        <dbReference type="ARBA" id="ARBA00022679"/>
    </source>
</evidence>
<evidence type="ECO:0000256" key="8">
    <source>
        <dbReference type="RuleBase" id="RU365074"/>
    </source>
</evidence>
<dbReference type="PANTHER" id="PTHR12787">
    <property type="entry name" value="RIBOSOMAL RNA-PROCESSING PROTEIN 8"/>
    <property type="match status" value="1"/>
</dbReference>
<protein>
    <recommendedName>
        <fullName evidence="8">Ribosomal RNA-processing protein 8</fullName>
        <ecNumber evidence="8">2.1.1.-</ecNumber>
    </recommendedName>
</protein>
<comment type="subcellular location">
    <subcellularLocation>
        <location evidence="1 8">Nucleus</location>
        <location evidence="1 8">Nucleolus</location>
    </subcellularLocation>
</comment>
<dbReference type="GO" id="GO:0042273">
    <property type="term" value="P:ribosomal large subunit biogenesis"/>
    <property type="evidence" value="ECO:0007669"/>
    <property type="project" value="TreeGrafter"/>
</dbReference>
<dbReference type="EMBL" id="CENE01000003">
    <property type="protein sequence ID" value="CEQ39564.1"/>
    <property type="molecule type" value="Genomic_DNA"/>
</dbReference>
<comment type="similarity">
    <text evidence="2 8">Belongs to the methyltransferase superfamily. RRP8 family.</text>
</comment>
<evidence type="ECO:0000256" key="2">
    <source>
        <dbReference type="ARBA" id="ARBA00006301"/>
    </source>
</evidence>
<evidence type="ECO:0000256" key="7">
    <source>
        <dbReference type="ARBA" id="ARBA00023242"/>
    </source>
</evidence>
<dbReference type="PANTHER" id="PTHR12787:SF0">
    <property type="entry name" value="RIBOSOMAL RNA-PROCESSING PROTEIN 8"/>
    <property type="match status" value="1"/>
</dbReference>
<feature type="compositionally biased region" description="Low complexity" evidence="9">
    <location>
        <begin position="106"/>
        <end position="119"/>
    </location>
</feature>
<organism evidence="10 11">
    <name type="scientific">Sporidiobolus salmonicolor</name>
    <name type="common">Yeast-like fungus</name>
    <name type="synonym">Sporobolomyces salmonicolor</name>
    <dbReference type="NCBI Taxonomy" id="5005"/>
    <lineage>
        <taxon>Eukaryota</taxon>
        <taxon>Fungi</taxon>
        <taxon>Dikarya</taxon>
        <taxon>Basidiomycota</taxon>
        <taxon>Pucciniomycotina</taxon>
        <taxon>Microbotryomycetes</taxon>
        <taxon>Sporidiobolales</taxon>
        <taxon>Sporidiobolaceae</taxon>
        <taxon>Sporobolomyces</taxon>
    </lineage>
</organism>
<dbReference type="SUPFAM" id="SSF53335">
    <property type="entry name" value="S-adenosyl-L-methionine-dependent methyltransferases"/>
    <property type="match status" value="1"/>
</dbReference>
<keyword evidence="5 8" id="KW-0808">Transferase</keyword>
<evidence type="ECO:0000313" key="10">
    <source>
        <dbReference type="EMBL" id="CEQ39564.1"/>
    </source>
</evidence>
<evidence type="ECO:0000256" key="4">
    <source>
        <dbReference type="ARBA" id="ARBA00022603"/>
    </source>
</evidence>
<evidence type="ECO:0000313" key="11">
    <source>
        <dbReference type="Proteomes" id="UP000243876"/>
    </source>
</evidence>
<evidence type="ECO:0000256" key="9">
    <source>
        <dbReference type="SAM" id="MobiDB-lite"/>
    </source>
</evidence>
<feature type="compositionally biased region" description="Low complexity" evidence="9">
    <location>
        <begin position="135"/>
        <end position="155"/>
    </location>
</feature>
<dbReference type="InterPro" id="IPR029063">
    <property type="entry name" value="SAM-dependent_MTases_sf"/>
</dbReference>
<evidence type="ECO:0000256" key="1">
    <source>
        <dbReference type="ARBA" id="ARBA00004604"/>
    </source>
</evidence>
<dbReference type="Proteomes" id="UP000243876">
    <property type="component" value="Unassembled WGS sequence"/>
</dbReference>
<dbReference type="InterPro" id="IPR042036">
    <property type="entry name" value="RRP8_N"/>
</dbReference>
<sequence length="446" mass="46882">MLFDTPLLNIAASTPVASSSSGLHPATGSAKKRKRSNSTGGGADSKDAATMGAEVNLDKLMKKMKSMEGSATGGNRTPVGGKEGGKSQGKGKGKKGDAGGDAGSRQEQQLQKQQQHQEQVPGEGKSKKKAKKQKPVAAAAATRPSPSPSTRTAPLPSSPAPPSAPFRHSAPNVAASTAPAAQPQTAMQAQLRAKLAGGKFRMLNETLYTTTGADAWRLMKEDGAFDDYHIGFRSQAINWPVHPLSLIANSLLSSLAPNSLVADFGCGDAALARTLCPSASPPPSGASLKLKVTAPKLVAQKTLKVLSFDLVSQNPFVVEAECSSVPLPGSPVGTGNEGQIVDAVVCCLSLMGTDWVMIVREARRVLKAGGKLLVAEVTSRFEKVEEFVKLIETVGFECTAKDESNTHFILFDFIKTSTTAESNESKKAEQTRKAATLLKPCIYKKR</sequence>
<dbReference type="CDD" id="cd02440">
    <property type="entry name" value="AdoMet_MTases"/>
    <property type="match status" value="1"/>
</dbReference>
<accession>A0A0D6EHW4</accession>
<feature type="non-terminal residue" evidence="10">
    <location>
        <position position="1"/>
    </location>
</feature>
<dbReference type="GO" id="GO:0016433">
    <property type="term" value="F:rRNA (adenine) methyltransferase activity"/>
    <property type="evidence" value="ECO:0007669"/>
    <property type="project" value="TreeGrafter"/>
</dbReference>
<keyword evidence="6 8" id="KW-0949">S-adenosyl-L-methionine</keyword>
<dbReference type="Pfam" id="PF05148">
    <property type="entry name" value="Methyltransf_8"/>
    <property type="match status" value="2"/>
</dbReference>
<evidence type="ECO:0000256" key="3">
    <source>
        <dbReference type="ARBA" id="ARBA00022552"/>
    </source>
</evidence>
<keyword evidence="11" id="KW-1185">Reference proteome</keyword>
<keyword evidence="3 8" id="KW-0698">rRNA processing</keyword>
<reference evidence="11" key="1">
    <citation type="submission" date="2015-02" db="EMBL/GenBank/DDBJ databases">
        <authorList>
            <person name="Gon?alves P."/>
        </authorList>
    </citation>
    <scope>NUCLEOTIDE SEQUENCE [LARGE SCALE GENOMIC DNA]</scope>
</reference>
<feature type="compositionally biased region" description="Low complexity" evidence="9">
    <location>
        <begin position="165"/>
        <end position="186"/>
    </location>
</feature>
<dbReference type="OrthoDB" id="10258825at2759"/>
<name>A0A0D6EHW4_SPOSA</name>
<evidence type="ECO:0000256" key="6">
    <source>
        <dbReference type="ARBA" id="ARBA00022691"/>
    </source>
</evidence>
<proteinExistence type="inferred from homology"/>